<sequence length="223" mass="25330">MEVKLKSKIKAEDLINVECSIPEKLERFYKVLTGGKDIRQRDGINCDRLTNSMASDAIFCINSGTVKPSKHITLGLTIKSLTNSRKLINILNRFGHCYNYNTLEEFKTEAIVASVDCSQISSPLICTGVAFYNFDRFVDTLNEKETLPDTVGIIYQNIDNRAQEELNVDNARTIKKKEEEPLMLFQVLENNDIPEDNSDNDESNDHNESSDDDDDDDFEDGLF</sequence>
<accession>A0A9P0CFY3</accession>
<evidence type="ECO:0000313" key="3">
    <source>
        <dbReference type="Proteomes" id="UP001153636"/>
    </source>
</evidence>
<feature type="compositionally biased region" description="Acidic residues" evidence="1">
    <location>
        <begin position="210"/>
        <end position="223"/>
    </location>
</feature>
<organism evidence="2 3">
    <name type="scientific">Psylliodes chrysocephalus</name>
    <dbReference type="NCBI Taxonomy" id="3402493"/>
    <lineage>
        <taxon>Eukaryota</taxon>
        <taxon>Metazoa</taxon>
        <taxon>Ecdysozoa</taxon>
        <taxon>Arthropoda</taxon>
        <taxon>Hexapoda</taxon>
        <taxon>Insecta</taxon>
        <taxon>Pterygota</taxon>
        <taxon>Neoptera</taxon>
        <taxon>Endopterygota</taxon>
        <taxon>Coleoptera</taxon>
        <taxon>Polyphaga</taxon>
        <taxon>Cucujiformia</taxon>
        <taxon>Chrysomeloidea</taxon>
        <taxon>Chrysomelidae</taxon>
        <taxon>Galerucinae</taxon>
        <taxon>Alticini</taxon>
        <taxon>Psylliodes</taxon>
    </lineage>
</organism>
<keyword evidence="3" id="KW-1185">Reference proteome</keyword>
<dbReference type="EMBL" id="OV651813">
    <property type="protein sequence ID" value="CAH1099358.1"/>
    <property type="molecule type" value="Genomic_DNA"/>
</dbReference>
<dbReference type="PANTHER" id="PTHR46704">
    <property type="entry name" value="CXC DOMAIN-CONTAINING PROTEIN-RELATED"/>
    <property type="match status" value="1"/>
</dbReference>
<reference evidence="2" key="1">
    <citation type="submission" date="2022-01" db="EMBL/GenBank/DDBJ databases">
        <authorList>
            <person name="King R."/>
        </authorList>
    </citation>
    <scope>NUCLEOTIDE SEQUENCE</scope>
</reference>
<evidence type="ECO:0000313" key="2">
    <source>
        <dbReference type="EMBL" id="CAH1099358.1"/>
    </source>
</evidence>
<dbReference type="AlphaFoldDB" id="A0A9P0CFY3"/>
<gene>
    <name evidence="2" type="ORF">PSYICH_LOCUS1305</name>
</gene>
<feature type="compositionally biased region" description="Acidic residues" evidence="1">
    <location>
        <begin position="192"/>
        <end position="202"/>
    </location>
</feature>
<dbReference type="PANTHER" id="PTHR46704:SF1">
    <property type="entry name" value="TELOMERE LENGTH REGULATION PROTEIN TEL2 HOMOLOG"/>
    <property type="match status" value="1"/>
</dbReference>
<dbReference type="Proteomes" id="UP001153636">
    <property type="component" value="Chromosome 1"/>
</dbReference>
<protein>
    <submittedName>
        <fullName evidence="2">Uncharacterized protein</fullName>
    </submittedName>
</protein>
<feature type="region of interest" description="Disordered" evidence="1">
    <location>
        <begin position="187"/>
        <end position="223"/>
    </location>
</feature>
<dbReference type="OrthoDB" id="6762471at2759"/>
<evidence type="ECO:0000256" key="1">
    <source>
        <dbReference type="SAM" id="MobiDB-lite"/>
    </source>
</evidence>
<proteinExistence type="predicted"/>
<name>A0A9P0CFY3_9CUCU</name>